<dbReference type="Gene3D" id="3.80.10.10">
    <property type="entry name" value="Ribonuclease Inhibitor"/>
    <property type="match status" value="1"/>
</dbReference>
<dbReference type="SUPFAM" id="SSF52540">
    <property type="entry name" value="P-loop containing nucleoside triphosphate hydrolases"/>
    <property type="match status" value="1"/>
</dbReference>
<dbReference type="PRINTS" id="PR00364">
    <property type="entry name" value="DISEASERSIST"/>
</dbReference>
<keyword evidence="2" id="KW-0677">Repeat</keyword>
<dbReference type="Pfam" id="PF07725">
    <property type="entry name" value="LRR_3"/>
    <property type="match status" value="1"/>
</dbReference>
<evidence type="ECO:0000259" key="4">
    <source>
        <dbReference type="Pfam" id="PF00931"/>
    </source>
</evidence>
<feature type="domain" description="Disease resistance protein Roq1-like winged-helix" evidence="5">
    <location>
        <begin position="196"/>
        <end position="264"/>
    </location>
</feature>
<proteinExistence type="predicted"/>
<dbReference type="Gene3D" id="3.40.50.300">
    <property type="entry name" value="P-loop containing nucleotide triphosphate hydrolases"/>
    <property type="match status" value="1"/>
</dbReference>
<dbReference type="Proteomes" id="UP001558713">
    <property type="component" value="Unassembled WGS sequence"/>
</dbReference>
<protein>
    <submittedName>
        <fullName evidence="6">Disease resistance protein RRS1B</fullName>
    </submittedName>
</protein>
<keyword evidence="7" id="KW-1185">Reference proteome</keyword>
<dbReference type="PANTHER" id="PTHR11017:SF518">
    <property type="entry name" value="DISEASE RESISTANCE PROTEIN (TIR-NBS-LRR CLASS)-RELATED"/>
    <property type="match status" value="1"/>
</dbReference>
<evidence type="ECO:0000313" key="6">
    <source>
        <dbReference type="EMBL" id="KAL1218404.1"/>
    </source>
</evidence>
<dbReference type="InterPro" id="IPR011713">
    <property type="entry name" value="Leu-rich_rpt_3"/>
</dbReference>
<evidence type="ECO:0000256" key="3">
    <source>
        <dbReference type="SAM" id="MobiDB-lite"/>
    </source>
</evidence>
<reference evidence="6 7" key="1">
    <citation type="submission" date="2024-04" db="EMBL/GenBank/DDBJ databases">
        <title>Genome assembly C_amara_ONT_v2.</title>
        <authorList>
            <person name="Yant L."/>
            <person name="Moore C."/>
            <person name="Slenker M."/>
        </authorList>
    </citation>
    <scope>NUCLEOTIDE SEQUENCE [LARGE SCALE GENOMIC DNA]</scope>
    <source>
        <tissue evidence="6">Leaf</tissue>
    </source>
</reference>
<dbReference type="InterPro" id="IPR002182">
    <property type="entry name" value="NB-ARC"/>
</dbReference>
<gene>
    <name evidence="6" type="ORF">V5N11_026162</name>
</gene>
<accession>A0ABD1BMI5</accession>
<dbReference type="InterPro" id="IPR044974">
    <property type="entry name" value="Disease_R_plants"/>
</dbReference>
<dbReference type="PANTHER" id="PTHR11017">
    <property type="entry name" value="LEUCINE-RICH REPEAT-CONTAINING PROTEIN"/>
    <property type="match status" value="1"/>
</dbReference>
<dbReference type="Gene3D" id="1.10.8.430">
    <property type="entry name" value="Helical domain of apoptotic protease-activating factors"/>
    <property type="match status" value="1"/>
</dbReference>
<keyword evidence="1" id="KW-0433">Leucine-rich repeat</keyword>
<evidence type="ECO:0000256" key="1">
    <source>
        <dbReference type="ARBA" id="ARBA00022614"/>
    </source>
</evidence>
<dbReference type="AlphaFoldDB" id="A0ABD1BMI5"/>
<feature type="domain" description="NB-ARC" evidence="4">
    <location>
        <begin position="1"/>
        <end position="129"/>
    </location>
</feature>
<dbReference type="InterPro" id="IPR036390">
    <property type="entry name" value="WH_DNA-bd_sf"/>
</dbReference>
<feature type="region of interest" description="Disordered" evidence="3">
    <location>
        <begin position="488"/>
        <end position="508"/>
    </location>
</feature>
<evidence type="ECO:0000256" key="2">
    <source>
        <dbReference type="ARBA" id="ARBA00022737"/>
    </source>
</evidence>
<evidence type="ECO:0000259" key="5">
    <source>
        <dbReference type="Pfam" id="PF23282"/>
    </source>
</evidence>
<dbReference type="InterPro" id="IPR032675">
    <property type="entry name" value="LRR_dom_sf"/>
</dbReference>
<dbReference type="InterPro" id="IPR058192">
    <property type="entry name" value="WHD_ROQ1-like"/>
</dbReference>
<dbReference type="Pfam" id="PF23282">
    <property type="entry name" value="WHD_ROQ1"/>
    <property type="match status" value="1"/>
</dbReference>
<dbReference type="SUPFAM" id="SSF46785">
    <property type="entry name" value="Winged helix' DNA-binding domain"/>
    <property type="match status" value="1"/>
</dbReference>
<dbReference type="Pfam" id="PF00931">
    <property type="entry name" value="NB-ARC"/>
    <property type="match status" value="1"/>
</dbReference>
<dbReference type="InterPro" id="IPR027417">
    <property type="entry name" value="P-loop_NTPase"/>
</dbReference>
<dbReference type="EMBL" id="JBANAX010000213">
    <property type="protein sequence ID" value="KAL1218404.1"/>
    <property type="molecule type" value="Genomic_DNA"/>
</dbReference>
<evidence type="ECO:0000313" key="7">
    <source>
        <dbReference type="Proteomes" id="UP001558713"/>
    </source>
</evidence>
<dbReference type="InterPro" id="IPR042197">
    <property type="entry name" value="Apaf_helical"/>
</dbReference>
<organism evidence="6 7">
    <name type="scientific">Cardamine amara subsp. amara</name>
    <dbReference type="NCBI Taxonomy" id="228776"/>
    <lineage>
        <taxon>Eukaryota</taxon>
        <taxon>Viridiplantae</taxon>
        <taxon>Streptophyta</taxon>
        <taxon>Embryophyta</taxon>
        <taxon>Tracheophyta</taxon>
        <taxon>Spermatophyta</taxon>
        <taxon>Magnoliopsida</taxon>
        <taxon>eudicotyledons</taxon>
        <taxon>Gunneridae</taxon>
        <taxon>Pentapetalae</taxon>
        <taxon>rosids</taxon>
        <taxon>malvids</taxon>
        <taxon>Brassicales</taxon>
        <taxon>Brassicaceae</taxon>
        <taxon>Cardamineae</taxon>
        <taxon>Cardamine</taxon>
    </lineage>
</organism>
<name>A0ABD1BMI5_CARAN</name>
<comment type="caution">
    <text evidence="6">The sequence shown here is derived from an EMBL/GenBank/DDBJ whole genome shotgun (WGS) entry which is preliminary data.</text>
</comment>
<sequence length="575" mass="66419">MPGIGKTKLAKAVFDQMSGFYEVTCFIQNFHETFHEKGIYGLLQEHFKNLPNQTLQQRVLVVLDDVRNHLHAESFLREFFLFSPGSLIIVTSRDEQVFSQCEVINQTYKVEGLSKHEAQQLFSWCAFGRDVRDNNLLTDLAMEVIEYANGNPLALRLYAEEISSHKETDQNKTLFLMQAPPQQIMEVVKSSYYALNNNEKNILVYIAFFFTGDNVDLVSEVLQDLGFFPDIGIDRLVENSLVTISENRLEMHSMIQAVVREIGRCHNLKISEDLRTSFKCLLGTEDIEAISLDASNLNLDVKLSSLEYMYNLRFLKIYYSDPENNRKALESLPNGLRVLHWEYYPLQSLPQDFNTSNLVELNMPNSQLQTLWGGTKNLKMLKRINLCHSHKLLEVNELSEALNLEQIDLSGCENLQSFPEIQKLQKLRAVDVSDCTQIQSFPEFPSNVILKFHGASIKTLFSQVTYTIKSLYESFDNQQKPQMLEPHEHHTLDSPKLGSFRSSQERITNPKSEATTTFKDMMCESALKMTRSTSKITRSFQEKLANMHGFEILEFKIRGFELNKEWFKNLNNERF</sequence>
<dbReference type="SUPFAM" id="SSF52058">
    <property type="entry name" value="L domain-like"/>
    <property type="match status" value="1"/>
</dbReference>